<evidence type="ECO:0000256" key="6">
    <source>
        <dbReference type="ARBA" id="ARBA00022694"/>
    </source>
</evidence>
<dbReference type="Gene3D" id="3.50.50.60">
    <property type="entry name" value="FAD/NAD(P)-binding domain"/>
    <property type="match status" value="2"/>
</dbReference>
<keyword evidence="6 10" id="KW-0819">tRNA processing</keyword>
<comment type="similarity">
    <text evidence="10">Belongs to the MnmG family. TrmFO subfamily.</text>
</comment>
<comment type="catalytic activity">
    <reaction evidence="10">
        <text>uridine(54) in tRNA + (6R)-5,10-methylene-5,6,7,8-tetrahydrofolate + NADH + H(+) = 5-methyluridine(54) in tRNA + (6S)-5,6,7,8-tetrahydrofolate + NAD(+)</text>
        <dbReference type="Rhea" id="RHEA:16873"/>
        <dbReference type="Rhea" id="RHEA-COMP:10167"/>
        <dbReference type="Rhea" id="RHEA-COMP:10193"/>
        <dbReference type="ChEBI" id="CHEBI:15378"/>
        <dbReference type="ChEBI" id="CHEBI:15636"/>
        <dbReference type="ChEBI" id="CHEBI:57453"/>
        <dbReference type="ChEBI" id="CHEBI:57540"/>
        <dbReference type="ChEBI" id="CHEBI:57945"/>
        <dbReference type="ChEBI" id="CHEBI:65315"/>
        <dbReference type="ChEBI" id="CHEBI:74447"/>
        <dbReference type="EC" id="2.1.1.74"/>
    </reaction>
</comment>
<dbReference type="EMBL" id="JAUBDH010000002">
    <property type="protein sequence ID" value="MDW0109241.1"/>
    <property type="molecule type" value="Genomic_DNA"/>
</dbReference>
<dbReference type="HAMAP" id="MF_01037">
    <property type="entry name" value="TrmFO"/>
    <property type="match status" value="1"/>
</dbReference>
<dbReference type="RefSeq" id="WP_317934680.1">
    <property type="nucleotide sequence ID" value="NZ_JAUBDH010000002.1"/>
</dbReference>
<keyword evidence="7 10" id="KW-0274">FAD</keyword>
<dbReference type="InterPro" id="IPR002218">
    <property type="entry name" value="MnmG-rel"/>
</dbReference>
<organism evidence="12 13">
    <name type="scientific">Sporosarcina aquimarina</name>
    <dbReference type="NCBI Taxonomy" id="114975"/>
    <lineage>
        <taxon>Bacteria</taxon>
        <taxon>Bacillati</taxon>
        <taxon>Bacillota</taxon>
        <taxon>Bacilli</taxon>
        <taxon>Bacillales</taxon>
        <taxon>Caryophanaceae</taxon>
        <taxon>Sporosarcina</taxon>
    </lineage>
</organism>
<keyword evidence="4 10" id="KW-0285">Flavoprotein</keyword>
<sequence>MTPIVNVIGAGLAGSEAAWQIANRGVNVRLYEMRPVQQTPAHHTDKFAELVCSNSLRANSLTNAVGVIKEEMRRLDSVIIAAADACSVPAGGALAVDRHEFSAHVTDKVRNHPLVEVVNEEVTEIPEGITVIATGPLTSPALAEKVRKLTGEDYLYFYDAAAPIVEKDSIDMDKVYLKSRYDKGEAAYLNCPMDEEEFSVFYNALVAAEVAELKEFEKEIYFESCMPVEVLASRGEKTLLFGPMKPVGLEDPKTGKRPKAVVQLRQDDAAGTLYNIVGFQTHMKWGAQKEVLRLIPGLENVEIVRYGVMHRNTFINSPRVLKPTYQLKANPNLFFAGQMTGVEGYVESAGAGLVAGMNAARLALGEELYTLPNETALGSLARYITEADSKNFQPMNVNFGLFPDLGERVRSKLERAERHSARALEALDLFRKEQQFS</sequence>
<dbReference type="InterPro" id="IPR020595">
    <property type="entry name" value="MnmG-rel_CS"/>
</dbReference>
<dbReference type="EC" id="2.1.1.74" evidence="10"/>
<evidence type="ECO:0000256" key="5">
    <source>
        <dbReference type="ARBA" id="ARBA00022679"/>
    </source>
</evidence>
<keyword evidence="2 10" id="KW-0963">Cytoplasm</keyword>
<proteinExistence type="inferred from homology"/>
<feature type="domain" description="MnmG N-terminal" evidence="11">
    <location>
        <begin position="5"/>
        <end position="366"/>
    </location>
</feature>
<evidence type="ECO:0000256" key="8">
    <source>
        <dbReference type="ARBA" id="ARBA00022857"/>
    </source>
</evidence>
<keyword evidence="13" id="KW-1185">Reference proteome</keyword>
<dbReference type="InterPro" id="IPR040131">
    <property type="entry name" value="MnmG_N"/>
</dbReference>
<keyword evidence="8 10" id="KW-0521">NADP</keyword>
<dbReference type="InterPro" id="IPR004417">
    <property type="entry name" value="TrmFO"/>
</dbReference>
<comment type="caution">
    <text evidence="12">The sequence shown here is derived from an EMBL/GenBank/DDBJ whole genome shotgun (WGS) entry which is preliminary data.</text>
</comment>
<keyword evidence="9 10" id="KW-0520">NAD</keyword>
<name>A0ABU4FX61_9BACL</name>
<dbReference type="InterPro" id="IPR036188">
    <property type="entry name" value="FAD/NAD-bd_sf"/>
</dbReference>
<accession>A0ABU4FX61</accession>
<evidence type="ECO:0000256" key="3">
    <source>
        <dbReference type="ARBA" id="ARBA00022603"/>
    </source>
</evidence>
<dbReference type="SUPFAM" id="SSF51905">
    <property type="entry name" value="FAD/NAD(P)-binding domain"/>
    <property type="match status" value="1"/>
</dbReference>
<comment type="function">
    <text evidence="10">Catalyzes the folate-dependent formation of 5-methyl-uridine at position 54 (M-5-U54) in all tRNAs.</text>
</comment>
<keyword evidence="5 10" id="KW-0808">Transferase</keyword>
<dbReference type="NCBIfam" id="NF003739">
    <property type="entry name" value="PRK05335.1"/>
    <property type="match status" value="1"/>
</dbReference>
<dbReference type="NCBIfam" id="TIGR00137">
    <property type="entry name" value="gid_trmFO"/>
    <property type="match status" value="1"/>
</dbReference>
<dbReference type="PANTHER" id="PTHR11806:SF2">
    <property type="entry name" value="METHYLENETETRAHYDROFOLATE--TRNA-(URACIL-5-)-METHYLTRANSFERASE TRMFO"/>
    <property type="match status" value="1"/>
</dbReference>
<evidence type="ECO:0000256" key="9">
    <source>
        <dbReference type="ARBA" id="ARBA00023027"/>
    </source>
</evidence>
<dbReference type="Proteomes" id="UP001280629">
    <property type="component" value="Unassembled WGS sequence"/>
</dbReference>
<feature type="binding site" evidence="10">
    <location>
        <begin position="9"/>
        <end position="14"/>
    </location>
    <ligand>
        <name>FAD</name>
        <dbReference type="ChEBI" id="CHEBI:57692"/>
    </ligand>
</feature>
<comment type="catalytic activity">
    <reaction evidence="10">
        <text>uridine(54) in tRNA + (6R)-5,10-methylene-5,6,7,8-tetrahydrofolate + NADPH + H(+) = 5-methyluridine(54) in tRNA + (6S)-5,6,7,8-tetrahydrofolate + NADP(+)</text>
        <dbReference type="Rhea" id="RHEA:62372"/>
        <dbReference type="Rhea" id="RHEA-COMP:10167"/>
        <dbReference type="Rhea" id="RHEA-COMP:10193"/>
        <dbReference type="ChEBI" id="CHEBI:15378"/>
        <dbReference type="ChEBI" id="CHEBI:15636"/>
        <dbReference type="ChEBI" id="CHEBI:57453"/>
        <dbReference type="ChEBI" id="CHEBI:57783"/>
        <dbReference type="ChEBI" id="CHEBI:58349"/>
        <dbReference type="ChEBI" id="CHEBI:65315"/>
        <dbReference type="ChEBI" id="CHEBI:74447"/>
        <dbReference type="EC" id="2.1.1.74"/>
    </reaction>
</comment>
<dbReference type="GO" id="GO:0032259">
    <property type="term" value="P:methylation"/>
    <property type="evidence" value="ECO:0007669"/>
    <property type="project" value="UniProtKB-KW"/>
</dbReference>
<protein>
    <recommendedName>
        <fullName evidence="10">Methylenetetrahydrofolate--tRNA-(uracil-5-)-methyltransferase TrmFO</fullName>
        <ecNumber evidence="10">2.1.1.74</ecNumber>
    </recommendedName>
    <alternativeName>
        <fullName evidence="10">Folate-dependent tRNA (uracil-5-)-methyltransferase</fullName>
    </alternativeName>
    <alternativeName>
        <fullName evidence="10">Folate-dependent tRNA(M-5-U54)-methyltransferase</fullName>
    </alternativeName>
</protein>
<evidence type="ECO:0000256" key="10">
    <source>
        <dbReference type="HAMAP-Rule" id="MF_01037"/>
    </source>
</evidence>
<dbReference type="PROSITE" id="PS01281">
    <property type="entry name" value="GIDA_2"/>
    <property type="match status" value="1"/>
</dbReference>
<evidence type="ECO:0000259" key="11">
    <source>
        <dbReference type="Pfam" id="PF01134"/>
    </source>
</evidence>
<evidence type="ECO:0000313" key="13">
    <source>
        <dbReference type="Proteomes" id="UP001280629"/>
    </source>
</evidence>
<keyword evidence="3 10" id="KW-0489">Methyltransferase</keyword>
<gene>
    <name evidence="10 12" type="primary">trmFO</name>
    <name evidence="12" type="ORF">QT716_04140</name>
</gene>
<dbReference type="PANTHER" id="PTHR11806">
    <property type="entry name" value="GLUCOSE INHIBITED DIVISION PROTEIN A"/>
    <property type="match status" value="1"/>
</dbReference>
<evidence type="ECO:0000256" key="2">
    <source>
        <dbReference type="ARBA" id="ARBA00022490"/>
    </source>
</evidence>
<reference evidence="12 13" key="1">
    <citation type="submission" date="2023-06" db="EMBL/GenBank/DDBJ databases">
        <title>Sporosarcina sp. nov., isolated from Korean traditional fermented seafood 'Jeotgal'.</title>
        <authorList>
            <person name="Yang A.-I."/>
            <person name="Shin N.-R."/>
        </authorList>
    </citation>
    <scope>NUCLEOTIDE SEQUENCE [LARGE SCALE GENOMIC DNA]</scope>
    <source>
        <strain evidence="12 13">KCTC3840</strain>
    </source>
</reference>
<evidence type="ECO:0000256" key="4">
    <source>
        <dbReference type="ARBA" id="ARBA00022630"/>
    </source>
</evidence>
<evidence type="ECO:0000256" key="7">
    <source>
        <dbReference type="ARBA" id="ARBA00022827"/>
    </source>
</evidence>
<dbReference type="Pfam" id="PF01134">
    <property type="entry name" value="GIDA"/>
    <property type="match status" value="1"/>
</dbReference>
<comment type="cofactor">
    <cofactor evidence="1 10">
        <name>FAD</name>
        <dbReference type="ChEBI" id="CHEBI:57692"/>
    </cofactor>
</comment>
<comment type="subcellular location">
    <subcellularLocation>
        <location evidence="10">Cytoplasm</location>
    </subcellularLocation>
</comment>
<dbReference type="GO" id="GO:0047151">
    <property type="term" value="F:tRNA (uracil(54)-C5)-methyltransferase activity, 5,10-methylenetetrahydrofolate-dependent"/>
    <property type="evidence" value="ECO:0007669"/>
    <property type="project" value="UniProtKB-EC"/>
</dbReference>
<evidence type="ECO:0000256" key="1">
    <source>
        <dbReference type="ARBA" id="ARBA00001974"/>
    </source>
</evidence>
<evidence type="ECO:0000313" key="12">
    <source>
        <dbReference type="EMBL" id="MDW0109241.1"/>
    </source>
</evidence>